<dbReference type="PATRIC" id="fig|862908.3.peg.2383"/>
<dbReference type="eggNOG" id="COG1073">
    <property type="taxonomic scope" value="Bacteria"/>
</dbReference>
<evidence type="ECO:0000313" key="2">
    <source>
        <dbReference type="EMBL" id="CBW27289.1"/>
    </source>
</evidence>
<dbReference type="OrthoDB" id="5290784at2"/>
<dbReference type="InterPro" id="IPR029058">
    <property type="entry name" value="AB_hydrolase_fold"/>
</dbReference>
<organism evidence="2 3">
    <name type="scientific">Halobacteriovorax marinus (strain ATCC BAA-682 / DSM 15412 / SJ)</name>
    <name type="common">Bacteriovorax marinus</name>
    <dbReference type="NCBI Taxonomy" id="862908"/>
    <lineage>
        <taxon>Bacteria</taxon>
        <taxon>Pseudomonadati</taxon>
        <taxon>Bdellovibrionota</taxon>
        <taxon>Bacteriovoracia</taxon>
        <taxon>Bacteriovoracales</taxon>
        <taxon>Halobacteriovoraceae</taxon>
        <taxon>Halobacteriovorax</taxon>
    </lineage>
</organism>
<evidence type="ECO:0000313" key="3">
    <source>
        <dbReference type="Proteomes" id="UP000008963"/>
    </source>
</evidence>
<gene>
    <name evidence="2" type="ordered locus">BMS_2498</name>
</gene>
<accession>E1X5G8</accession>
<evidence type="ECO:0000259" key="1">
    <source>
        <dbReference type="Pfam" id="PF12697"/>
    </source>
</evidence>
<protein>
    <recommendedName>
        <fullName evidence="1">AB hydrolase-1 domain-containing protein</fullName>
    </recommendedName>
</protein>
<dbReference type="KEGG" id="bmx:BMS_2498"/>
<dbReference type="InterPro" id="IPR000073">
    <property type="entry name" value="AB_hydrolase_1"/>
</dbReference>
<dbReference type="HOGENOM" id="CLU_1056757_0_0_7"/>
<dbReference type="Gene3D" id="3.40.50.1820">
    <property type="entry name" value="alpha/beta hydrolase"/>
    <property type="match status" value="1"/>
</dbReference>
<keyword evidence="3" id="KW-1185">Reference proteome</keyword>
<proteinExistence type="predicted"/>
<sequence length="263" mass="29256">MSIKIIKTKISYLDQNLNALIFLPEANSSDTKAIGAFTHGYTSHKASILSWSTRLAEEGIANILFDQPGHYLGTFSEVNTLEEYQQHAPHLFNIARNELIKSYELEFDTELEGNVKTILGGHSLGALLSLCALETGDFDDIETLSLCVGLGLPPKGVTHIFDTPFYKSTLNIRRQLVSAAISPDVIFPWIKERKENLQISSRRIHFITGADDIVVGKDGTQLMVDSLNSNNEVSYDRPTKLPHHTPELAAPHIKKFLKDEGII</sequence>
<dbReference type="STRING" id="862908.BMS_2498"/>
<name>E1X5G8_HALMS</name>
<dbReference type="AlphaFoldDB" id="E1X5G8"/>
<feature type="domain" description="AB hydrolase-1" evidence="1">
    <location>
        <begin position="37"/>
        <end position="189"/>
    </location>
</feature>
<dbReference type="RefSeq" id="WP_014245066.1">
    <property type="nucleotide sequence ID" value="NC_016620.1"/>
</dbReference>
<dbReference type="SUPFAM" id="SSF53474">
    <property type="entry name" value="alpha/beta-Hydrolases"/>
    <property type="match status" value="1"/>
</dbReference>
<dbReference type="Pfam" id="PF12697">
    <property type="entry name" value="Abhydrolase_6"/>
    <property type="match status" value="1"/>
</dbReference>
<dbReference type="EMBL" id="FQ312005">
    <property type="protein sequence ID" value="CBW27289.1"/>
    <property type="molecule type" value="Genomic_DNA"/>
</dbReference>
<reference evidence="3" key="1">
    <citation type="journal article" date="2013" name="ISME J.">
        <title>A small predatory core genome in the divergent marine Bacteriovorax marinus SJ and the terrestrial Bdellovibrio bacteriovorus.</title>
        <authorList>
            <person name="Crossman L.C."/>
            <person name="Chen H."/>
            <person name="Cerdeno-Tarraga A.M."/>
            <person name="Brooks K."/>
            <person name="Quail M.A."/>
            <person name="Pineiro S.A."/>
            <person name="Hobley L."/>
            <person name="Sockett R.E."/>
            <person name="Bentley S.D."/>
            <person name="Parkhill J."/>
            <person name="Williams H.N."/>
            <person name="Stine O.C."/>
        </authorList>
    </citation>
    <scope>NUCLEOTIDE SEQUENCE [LARGE SCALE GENOMIC DNA]</scope>
    <source>
        <strain evidence="3">ATCC BAA-682 / DSM 15412 / SJ</strain>
    </source>
</reference>
<dbReference type="Proteomes" id="UP000008963">
    <property type="component" value="Chromosome"/>
</dbReference>